<dbReference type="Gene3D" id="1.25.10.10">
    <property type="entry name" value="Leucine-rich Repeat Variant"/>
    <property type="match status" value="1"/>
</dbReference>
<evidence type="ECO:0000313" key="2">
    <source>
        <dbReference type="EMBL" id="RNG20064.1"/>
    </source>
</evidence>
<gene>
    <name evidence="2" type="ORF">EEJ42_24205</name>
</gene>
<dbReference type="AlphaFoldDB" id="A0A3M8VQV8"/>
<dbReference type="Proteomes" id="UP000275401">
    <property type="component" value="Unassembled WGS sequence"/>
</dbReference>
<dbReference type="InterPro" id="IPR016024">
    <property type="entry name" value="ARM-type_fold"/>
</dbReference>
<feature type="region of interest" description="Disordered" evidence="1">
    <location>
        <begin position="119"/>
        <end position="140"/>
    </location>
</feature>
<name>A0A3M8VQV8_9ACTN</name>
<proteinExistence type="predicted"/>
<feature type="compositionally biased region" description="Low complexity" evidence="1">
    <location>
        <begin position="130"/>
        <end position="140"/>
    </location>
</feature>
<comment type="caution">
    <text evidence="2">The sequence shown here is derived from an EMBL/GenBank/DDBJ whole genome shotgun (WGS) entry which is preliminary data.</text>
</comment>
<keyword evidence="3" id="KW-1185">Reference proteome</keyword>
<feature type="compositionally biased region" description="Polar residues" evidence="1">
    <location>
        <begin position="37"/>
        <end position="49"/>
    </location>
</feature>
<feature type="region of interest" description="Disordered" evidence="1">
    <location>
        <begin position="1"/>
        <end position="78"/>
    </location>
</feature>
<reference evidence="2 3" key="1">
    <citation type="submission" date="2018-11" db="EMBL/GenBank/DDBJ databases">
        <title>The Potential of Streptomyces as Biocontrol Agents against the Tomato grey mould, Botrytis cinerea (Gray mold) Frontiers in Microbiology.</title>
        <authorList>
            <person name="Li D."/>
        </authorList>
    </citation>
    <scope>NUCLEOTIDE SEQUENCE [LARGE SCALE GENOMIC DNA]</scope>
    <source>
        <strain evidence="2 3">NEAU-LD23</strain>
    </source>
</reference>
<dbReference type="EMBL" id="RIBZ01000290">
    <property type="protein sequence ID" value="RNG20064.1"/>
    <property type="molecule type" value="Genomic_DNA"/>
</dbReference>
<dbReference type="SUPFAM" id="SSF48371">
    <property type="entry name" value="ARM repeat"/>
    <property type="match status" value="1"/>
</dbReference>
<dbReference type="InterPro" id="IPR011989">
    <property type="entry name" value="ARM-like"/>
</dbReference>
<evidence type="ECO:0000256" key="1">
    <source>
        <dbReference type="SAM" id="MobiDB-lite"/>
    </source>
</evidence>
<sequence length="791" mass="83764">MTNVSSEAPAGKGAEERAAGLPDGGEARPRPDGDPNDTGTPGSRATVQPGTEDDGPVSEADALQSLNAGGGHDEPERAEAVRTAALADPIAERINSEVAATRMGTVAVFNGSVSFGGGFHSGGGDPSGPPRSGSTDGDGSLVRIEDYELTDHTEFYVHPDGYHEALEALTERFLLVLTALPGTGREATAVNLLAEAMATAVPVGGADVGGACHRVLDAGQITRSAWEPEKNSGYLVLLDDWPGGGHAPEGVEVRRLAGTAAKLKAAHSFLVLVGGEELAVTGAGILGDHVAWHGLTAVDPISVVERRVLGHGEDSEHAETLEDLLTGSGARQALREQPAPRNAVRLASVVRAQGDLAAAVAALRDPSDQVHAWFTRHRDPDAVAFALAAAVLEGSSYLTVADAAVELRAALAPAEDAPPDVRFRERLGHEQPWIELTANETGAAVPPVGPPRVRFRSALLQQVVLAYAWTSLDGRRAAILTWLRRLLTHADIEVRARASVAAGVLAWADHHYALHRFLRTWAGSTSWPVRQAAATALGVAGSRPGVDEAVWGLLHEWASGGTSAHARRLAATAANTVGGPLGRRDPERALALLHTALDRGDDWGTLTPVAWSGVHLIHEGQAAHVLDALLRWSEPQDISPLVVKSLSAFVFAVRRPYEELLRADGPGDAARSGGPGPRAGRGVPGVPLLLSLCGTREYRGRLEELWARSLARKPVQEQALDALREWIDGYADRDPAAPAAILGLLRGISGRPGKHHDRLVYWLNRWGSDRDAPSRRSAELARRLEREARRP</sequence>
<accession>A0A3M8VQV8</accession>
<evidence type="ECO:0000313" key="3">
    <source>
        <dbReference type="Proteomes" id="UP000275401"/>
    </source>
</evidence>
<protein>
    <submittedName>
        <fullName evidence="2">Uncharacterized protein</fullName>
    </submittedName>
</protein>
<organism evidence="2 3">
    <name type="scientific">Streptomyces botrytidirepellens</name>
    <dbReference type="NCBI Taxonomy" id="2486417"/>
    <lineage>
        <taxon>Bacteria</taxon>
        <taxon>Bacillati</taxon>
        <taxon>Actinomycetota</taxon>
        <taxon>Actinomycetes</taxon>
        <taxon>Kitasatosporales</taxon>
        <taxon>Streptomycetaceae</taxon>
        <taxon>Streptomyces</taxon>
    </lineage>
</organism>